<dbReference type="SUPFAM" id="SSF53474">
    <property type="entry name" value="alpha/beta-Hydrolases"/>
    <property type="match status" value="1"/>
</dbReference>
<dbReference type="EMBL" id="JAVYAA010000002">
    <property type="protein sequence ID" value="MDT8976482.1"/>
    <property type="molecule type" value="Genomic_DNA"/>
</dbReference>
<evidence type="ECO:0000256" key="1">
    <source>
        <dbReference type="ARBA" id="ARBA00007169"/>
    </source>
</evidence>
<gene>
    <name evidence="3" type="ORF">RQP50_09540</name>
</gene>
<dbReference type="GO" id="GO:0016787">
    <property type="term" value="F:hydrolase activity"/>
    <property type="evidence" value="ECO:0007669"/>
    <property type="project" value="UniProtKB-KW"/>
</dbReference>
<name>A0AAJ2N3M6_9BACL</name>
<organism evidence="3 4">
    <name type="scientific">Paenibacillus suaedae</name>
    <dbReference type="NCBI Taxonomy" id="3077233"/>
    <lineage>
        <taxon>Bacteria</taxon>
        <taxon>Bacillati</taxon>
        <taxon>Bacillota</taxon>
        <taxon>Bacilli</taxon>
        <taxon>Bacillales</taxon>
        <taxon>Paenibacillaceae</taxon>
        <taxon>Paenibacillus</taxon>
    </lineage>
</organism>
<evidence type="ECO:0000313" key="3">
    <source>
        <dbReference type="EMBL" id="MDT8976482.1"/>
    </source>
</evidence>
<dbReference type="Proteomes" id="UP001250538">
    <property type="component" value="Unassembled WGS sequence"/>
</dbReference>
<protein>
    <submittedName>
        <fullName evidence="3">Alpha/beta fold hydrolase</fullName>
    </submittedName>
</protein>
<accession>A0AAJ2N3M6</accession>
<dbReference type="InterPro" id="IPR001031">
    <property type="entry name" value="Thioesterase"/>
</dbReference>
<dbReference type="PANTHER" id="PTHR11487:SF0">
    <property type="entry name" value="S-ACYL FATTY ACID SYNTHASE THIOESTERASE, MEDIUM CHAIN"/>
    <property type="match status" value="1"/>
</dbReference>
<evidence type="ECO:0000259" key="2">
    <source>
        <dbReference type="Pfam" id="PF00975"/>
    </source>
</evidence>
<dbReference type="Pfam" id="PF00975">
    <property type="entry name" value="Thioesterase"/>
    <property type="match status" value="1"/>
</dbReference>
<dbReference type="AlphaFoldDB" id="A0AAJ2N3M6"/>
<dbReference type="RefSeq" id="WP_315745083.1">
    <property type="nucleotide sequence ID" value="NZ_JAVYAA010000002.1"/>
</dbReference>
<sequence length="248" mass="28312">MTVKTILFCLPYAGASATIYWQWKGQLSPHIELRPVELAGRGARYDEPYAASIADMLKDAVTQIGPQVQEVPYAIYGHSMGAVIAYELYYLLLREGYPPPVHLLLSGRPAPLSDRKRTFSWSSLKQRLLAPLSFPDGRIPAEIKRRPELAAKFKKILNADVRVLETYRLDPARPLINCPVTVFAGLNDKINREEIQLWNRHTVHNCEIVWIKGDHFFLHSHMEEVVSVINQTIPAAIQDQEGFIQWKR</sequence>
<comment type="similarity">
    <text evidence="1">Belongs to the thioesterase family.</text>
</comment>
<dbReference type="InterPro" id="IPR012223">
    <property type="entry name" value="TEII"/>
</dbReference>
<dbReference type="PANTHER" id="PTHR11487">
    <property type="entry name" value="THIOESTERASE"/>
    <property type="match status" value="1"/>
</dbReference>
<dbReference type="InterPro" id="IPR029058">
    <property type="entry name" value="AB_hydrolase_fold"/>
</dbReference>
<comment type="caution">
    <text evidence="3">The sequence shown here is derived from an EMBL/GenBank/DDBJ whole genome shotgun (WGS) entry which is preliminary data.</text>
</comment>
<feature type="domain" description="Thioesterase" evidence="2">
    <location>
        <begin position="6"/>
        <end position="231"/>
    </location>
</feature>
<keyword evidence="3" id="KW-0378">Hydrolase</keyword>
<keyword evidence="4" id="KW-1185">Reference proteome</keyword>
<reference evidence="4" key="1">
    <citation type="submission" date="2023-09" db="EMBL/GenBank/DDBJ databases">
        <title>Paenibacillus sp. chi10 Genome sequencing and assembly.</title>
        <authorList>
            <person name="Kim I."/>
        </authorList>
    </citation>
    <scope>NUCLEOTIDE SEQUENCE [LARGE SCALE GENOMIC DNA]</scope>
    <source>
        <strain evidence="4">chi10</strain>
    </source>
</reference>
<proteinExistence type="inferred from homology"/>
<evidence type="ECO:0000313" key="4">
    <source>
        <dbReference type="Proteomes" id="UP001250538"/>
    </source>
</evidence>
<dbReference type="Gene3D" id="3.40.50.1820">
    <property type="entry name" value="alpha/beta hydrolase"/>
    <property type="match status" value="1"/>
</dbReference>
<dbReference type="GO" id="GO:0008610">
    <property type="term" value="P:lipid biosynthetic process"/>
    <property type="evidence" value="ECO:0007669"/>
    <property type="project" value="TreeGrafter"/>
</dbReference>